<feature type="transmembrane region" description="Helical" evidence="5">
    <location>
        <begin position="782"/>
        <end position="805"/>
    </location>
</feature>
<comment type="subcellular location">
    <subcellularLocation>
        <location evidence="5">Cell membrane</location>
        <topology evidence="5">Multi-pass membrane protein</topology>
    </subcellularLocation>
</comment>
<dbReference type="RefSeq" id="WP_006748400.1">
    <property type="nucleotide sequence ID" value="NZ_CP007029.1"/>
</dbReference>
<dbReference type="GO" id="GO:0008295">
    <property type="term" value="P:spermidine biosynthetic process"/>
    <property type="evidence" value="ECO:0007669"/>
    <property type="project" value="UniProtKB-UniRule"/>
</dbReference>
<dbReference type="SUPFAM" id="SSF53335">
    <property type="entry name" value="S-adenosyl-L-methionine-dependent methyltransferases"/>
    <property type="match status" value="1"/>
</dbReference>
<feature type="transmembrane region" description="Helical" evidence="5">
    <location>
        <begin position="624"/>
        <end position="648"/>
    </location>
</feature>
<evidence type="ECO:0000256" key="2">
    <source>
        <dbReference type="ARBA" id="ARBA00022679"/>
    </source>
</evidence>
<dbReference type="InterPro" id="IPR030374">
    <property type="entry name" value="PABS"/>
</dbReference>
<evidence type="ECO:0000256" key="4">
    <source>
        <dbReference type="ARBA" id="ARBA00023115"/>
    </source>
</evidence>
<dbReference type="Proteomes" id="UP000005289">
    <property type="component" value="Chromosome"/>
</dbReference>
<comment type="function">
    <text evidence="5">Catalyzes the irreversible transfer of a propylamine group from the amino donor S-adenosylmethioninamine (decarboxy-AdoMet) to putrescine (1,4-diaminobutane) to yield spermidine.</text>
</comment>
<evidence type="ECO:0000256" key="5">
    <source>
        <dbReference type="HAMAP-Rule" id="MF_00198"/>
    </source>
</evidence>
<dbReference type="InterPro" id="IPR036259">
    <property type="entry name" value="MFS_trans_sf"/>
</dbReference>
<comment type="catalytic activity">
    <reaction evidence="5">
        <text>S-adenosyl 3-(methylsulfanyl)propylamine + putrescine = S-methyl-5'-thioadenosine + spermidine + H(+)</text>
        <dbReference type="Rhea" id="RHEA:12721"/>
        <dbReference type="ChEBI" id="CHEBI:15378"/>
        <dbReference type="ChEBI" id="CHEBI:17509"/>
        <dbReference type="ChEBI" id="CHEBI:57443"/>
        <dbReference type="ChEBI" id="CHEBI:57834"/>
        <dbReference type="ChEBI" id="CHEBI:326268"/>
        <dbReference type="EC" id="2.5.1.16"/>
    </reaction>
</comment>
<comment type="similarity">
    <text evidence="1 5">Belongs to the spermidine/spermine synthase family.</text>
</comment>
<feature type="transmembrane region" description="Helical" evidence="5">
    <location>
        <begin position="207"/>
        <end position="227"/>
    </location>
</feature>
<dbReference type="EMBL" id="CP007029">
    <property type="protein sequence ID" value="AHE98944.1"/>
    <property type="molecule type" value="Genomic_DNA"/>
</dbReference>
<dbReference type="PROSITE" id="PS51006">
    <property type="entry name" value="PABS_2"/>
    <property type="match status" value="1"/>
</dbReference>
<evidence type="ECO:0000256" key="6">
    <source>
        <dbReference type="PROSITE-ProRule" id="PRU00354"/>
    </source>
</evidence>
<feature type="transmembrane region" description="Helical" evidence="5">
    <location>
        <begin position="593"/>
        <end position="612"/>
    </location>
</feature>
<keyword evidence="4 5" id="KW-0620">Polyamine biosynthesis</keyword>
<keyword evidence="5" id="KW-1003">Cell membrane</keyword>
<evidence type="ECO:0000313" key="9">
    <source>
        <dbReference type="Proteomes" id="UP000005289"/>
    </source>
</evidence>
<gene>
    <name evidence="5" type="primary">speE</name>
    <name evidence="8" type="ORF">THITH_12510</name>
</gene>
<proteinExistence type="inferred from homology"/>
<dbReference type="UniPathway" id="UPA00248">
    <property type="reaction ID" value="UER00314"/>
</dbReference>
<comment type="caution">
    <text evidence="5">Lacks conserved residue(s) required for the propagation of feature annotation.</text>
</comment>
<keyword evidence="5" id="KW-0472">Membrane</keyword>
<keyword evidence="5" id="KW-1133">Transmembrane helix</keyword>
<feature type="binding site" evidence="5">
    <location>
        <begin position="370"/>
        <end position="371"/>
    </location>
    <ligand>
        <name>S-methyl-5'-thioadenosine</name>
        <dbReference type="ChEBI" id="CHEBI:17509"/>
    </ligand>
</feature>
<feature type="transmembrane region" description="Helical" evidence="5">
    <location>
        <begin position="7"/>
        <end position="26"/>
    </location>
</feature>
<feature type="transmembrane region" description="Helical" evidence="5">
    <location>
        <begin position="152"/>
        <end position="171"/>
    </location>
</feature>
<dbReference type="EC" id="2.5.1.16" evidence="5"/>
<feature type="transmembrane region" description="Helical" evidence="5">
    <location>
        <begin position="688"/>
        <end position="711"/>
    </location>
</feature>
<comment type="subunit">
    <text evidence="5">Homodimer or homotetramer.</text>
</comment>
<protein>
    <recommendedName>
        <fullName evidence="5">Polyamine aminopropyltransferase</fullName>
    </recommendedName>
    <alternativeName>
        <fullName evidence="5">Putrescine aminopropyltransferase</fullName>
        <shortName evidence="5">PAPT</shortName>
    </alternativeName>
    <alternativeName>
        <fullName evidence="5">Spermidine synthase</fullName>
        <shortName evidence="5">SPDS</shortName>
        <shortName evidence="5">SPDSY</shortName>
        <ecNumber evidence="5">2.5.1.16</ecNumber>
    </alternativeName>
</protein>
<keyword evidence="5" id="KW-0812">Transmembrane</keyword>
<feature type="transmembrane region" description="Helical" evidence="5">
    <location>
        <begin position="654"/>
        <end position="676"/>
    </location>
</feature>
<keyword evidence="3 5" id="KW-0745">Spermidine biosynthesis</keyword>
<feature type="transmembrane region" description="Helical" evidence="5">
    <location>
        <begin position="758"/>
        <end position="776"/>
    </location>
</feature>
<dbReference type="InterPro" id="IPR029063">
    <property type="entry name" value="SAM-dependent_MTases_sf"/>
</dbReference>
<dbReference type="Gene3D" id="3.40.50.150">
    <property type="entry name" value="Vaccinia Virus protein VP39"/>
    <property type="match status" value="1"/>
</dbReference>
<evidence type="ECO:0000256" key="1">
    <source>
        <dbReference type="ARBA" id="ARBA00007867"/>
    </source>
</evidence>
<feature type="transmembrane region" description="Helical" evidence="5">
    <location>
        <begin position="38"/>
        <end position="61"/>
    </location>
</feature>
<feature type="transmembrane region" description="Helical" evidence="5">
    <location>
        <begin position="110"/>
        <end position="132"/>
    </location>
</feature>
<dbReference type="HOGENOM" id="CLU_366270_0_0_6"/>
<accession>W0DK09</accession>
<organism evidence="8 9">
    <name type="scientific">Thioalkalivibrio paradoxus ARh 1</name>
    <dbReference type="NCBI Taxonomy" id="713585"/>
    <lineage>
        <taxon>Bacteria</taxon>
        <taxon>Pseudomonadati</taxon>
        <taxon>Pseudomonadota</taxon>
        <taxon>Gammaproteobacteria</taxon>
        <taxon>Chromatiales</taxon>
        <taxon>Ectothiorhodospiraceae</taxon>
        <taxon>Thioalkalivibrio</taxon>
    </lineage>
</organism>
<feature type="binding site" evidence="5">
    <location>
        <position position="338"/>
    </location>
    <ligand>
        <name>S-methyl-5'-thioadenosine</name>
        <dbReference type="ChEBI" id="CHEBI:17509"/>
    </ligand>
</feature>
<dbReference type="GO" id="GO:0004766">
    <property type="term" value="F:spermidine synthase activity"/>
    <property type="evidence" value="ECO:0007669"/>
    <property type="project" value="UniProtKB-UniRule"/>
</dbReference>
<dbReference type="SUPFAM" id="SSF103473">
    <property type="entry name" value="MFS general substrate transporter"/>
    <property type="match status" value="1"/>
</dbReference>
<feature type="active site" description="Proton acceptor" evidence="5 6">
    <location>
        <position position="388"/>
    </location>
</feature>
<dbReference type="STRING" id="713585.THITH_12510"/>
<dbReference type="KEGG" id="tti:THITH_12510"/>
<evidence type="ECO:0000259" key="7">
    <source>
        <dbReference type="PROSITE" id="PS51006"/>
    </source>
</evidence>
<dbReference type="PANTHER" id="PTHR43317">
    <property type="entry name" value="THERMOSPERMINE SYNTHASE ACAULIS5"/>
    <property type="match status" value="1"/>
</dbReference>
<evidence type="ECO:0000313" key="8">
    <source>
        <dbReference type="EMBL" id="AHE98944.1"/>
    </source>
</evidence>
<feature type="transmembrane region" description="Helical" evidence="5">
    <location>
        <begin position="68"/>
        <end position="90"/>
    </location>
</feature>
<dbReference type="Pfam" id="PF01564">
    <property type="entry name" value="Spermine_synth"/>
    <property type="match status" value="1"/>
</dbReference>
<dbReference type="AlphaFoldDB" id="W0DK09"/>
<comment type="pathway">
    <text evidence="5">Amine and polyamine biosynthesis; spermidine biosynthesis; spermidine from putrescine: step 1/1.</text>
</comment>
<dbReference type="PANTHER" id="PTHR43317:SF1">
    <property type="entry name" value="THERMOSPERMINE SYNTHASE ACAULIS5"/>
    <property type="match status" value="1"/>
</dbReference>
<dbReference type="HAMAP" id="MF_00198">
    <property type="entry name" value="Spermidine_synth"/>
    <property type="match status" value="1"/>
</dbReference>
<dbReference type="GO" id="GO:0010487">
    <property type="term" value="F:thermospermine synthase activity"/>
    <property type="evidence" value="ECO:0007669"/>
    <property type="project" value="UniProtKB-ARBA"/>
</dbReference>
<dbReference type="CDD" id="cd02440">
    <property type="entry name" value="AdoMet_MTases"/>
    <property type="match status" value="1"/>
</dbReference>
<keyword evidence="2 5" id="KW-0808">Transferase</keyword>
<sequence length="812" mass="88309">MRTIPAHLLPVLMLGTVSQLAQVVLLRELLMVFHGNELSIGIILAAWMAWVAIGSGLGAAIAERTDRVLSVLLLNAAALLPLLAITVLLIRGLRGFFDVLPGAYLSLPDIVVSSLLVVAPACLLIGMQFVLLAKLWRRNTASADTTGAGKTYVGEAAGNILGGIAFTFLLVHTLDSFQTVMLAGILTGAAVLWASRRTATTDAAANARLRATVMGLLIAAGIATFLLPHLDRWAYDLQWRHLAPDHELIETHQSRYGNIAIARRDDQYSFFRSGHLMFSTAGPETTAAHFEEQEAAVFAHFAMVQHPQPEQVLLIGGGLRGTLAEIVRHPGVRVDYVELDAILTRAARPYVSDATRAALHDPRVRLIHADGRVYLKETPERYDLVLVDVPDPATAVLNRYYTQEFFAQVQRRLNPGGILVIGAVSTPGLRGPAVANRNATLQHTLARVYPQVLPVGDRFLIFLASGPDGRISADPNELQQRYRERGVRSPGFSEPHFHLLLEESKLRRINWILRHHGRSPDAHLVPPAAAPFLAPPVSEQQQAEPALPPVSDRHFVNSDFRPIGYFYTLMFWGEQTRTGHAETLERLLQIESWWILPPIAAVFVLALLLRVFGRRGNRRPDRQFAVGFAVFTTGLSTMTLQIALLFSFQSIYGFIYEMVGLIIAIFMAGLALGTALTQRYVKHKASTGTLAAVQLTIAVFATLIAVVLPHAAGVESASAVFLLFSGLTFVSGLLNGLDFPLATESFRALNRRAERSAGMVYGIELAGACLGAALASAVVAPILGIVACCLLAAIVNTTAFAVLTVSRSRNER</sequence>
<reference evidence="8 9" key="1">
    <citation type="submission" date="2013-12" db="EMBL/GenBank/DDBJ databases">
        <authorList>
            <consortium name="DOE Joint Genome Institute"/>
            <person name="Muyzer G."/>
            <person name="Huntemann M."/>
            <person name="Han J."/>
            <person name="Chen A."/>
            <person name="Kyrpides N."/>
            <person name="Mavromatis K."/>
            <person name="Markowitz V."/>
            <person name="Palaniappan K."/>
            <person name="Ivanova N."/>
            <person name="Schaumberg A."/>
            <person name="Pati A."/>
            <person name="Liolios K."/>
            <person name="Nordberg H.P."/>
            <person name="Cantor M.N."/>
            <person name="Hua S.X."/>
            <person name="Woyke T."/>
        </authorList>
    </citation>
    <scope>NUCLEOTIDE SEQUENCE [LARGE SCALE GENOMIC DNA]</scope>
    <source>
        <strain evidence="8 9">ARh 1</strain>
    </source>
</reference>
<dbReference type="GO" id="GO:0005886">
    <property type="term" value="C:plasma membrane"/>
    <property type="evidence" value="ECO:0007669"/>
    <property type="project" value="UniProtKB-SubCell"/>
</dbReference>
<feature type="transmembrane region" description="Helical" evidence="5">
    <location>
        <begin position="717"/>
        <end position="737"/>
    </location>
</feature>
<name>W0DK09_9GAMM</name>
<dbReference type="NCBIfam" id="NF037959">
    <property type="entry name" value="MFS_SpdSyn"/>
    <property type="match status" value="1"/>
</dbReference>
<keyword evidence="9" id="KW-1185">Reference proteome</keyword>
<dbReference type="InterPro" id="IPR001045">
    <property type="entry name" value="Spermi_synthase"/>
</dbReference>
<feature type="domain" description="PABS" evidence="7">
    <location>
        <begin position="231"/>
        <end position="475"/>
    </location>
</feature>
<feature type="transmembrane region" description="Helical" evidence="5">
    <location>
        <begin position="177"/>
        <end position="195"/>
    </location>
</feature>
<evidence type="ECO:0000256" key="3">
    <source>
        <dbReference type="ARBA" id="ARBA00023066"/>
    </source>
</evidence>